<keyword evidence="1" id="KW-0472">Membrane</keyword>
<dbReference type="EMBL" id="MHTH01000002">
    <property type="protein sequence ID" value="OHA59290.1"/>
    <property type="molecule type" value="Genomic_DNA"/>
</dbReference>
<protein>
    <submittedName>
        <fullName evidence="2">Uncharacterized protein</fullName>
    </submittedName>
</protein>
<dbReference type="Proteomes" id="UP000176222">
    <property type="component" value="Unassembled WGS sequence"/>
</dbReference>
<evidence type="ECO:0000313" key="2">
    <source>
        <dbReference type="EMBL" id="OHA59290.1"/>
    </source>
</evidence>
<keyword evidence="1" id="KW-1133">Transmembrane helix</keyword>
<evidence type="ECO:0000313" key="3">
    <source>
        <dbReference type="Proteomes" id="UP000176222"/>
    </source>
</evidence>
<sequence>MDPEKLDILTGKMSVLEKKQIELEGRLNLLEQGDHLVVSPKLEEINNPAEIILTESGNNLPLAPEPTKPSAVLTAEPTAIIEQPEAPDYKRVILMVTIVTIVMIIALGILFFSFK</sequence>
<dbReference type="AlphaFoldDB" id="A0A1G2QFA2"/>
<reference evidence="2 3" key="1">
    <citation type="journal article" date="2016" name="Nat. Commun.">
        <title>Thousands of microbial genomes shed light on interconnected biogeochemical processes in an aquifer system.</title>
        <authorList>
            <person name="Anantharaman K."/>
            <person name="Brown C.T."/>
            <person name="Hug L.A."/>
            <person name="Sharon I."/>
            <person name="Castelle C.J."/>
            <person name="Probst A.J."/>
            <person name="Thomas B.C."/>
            <person name="Singh A."/>
            <person name="Wilkins M.J."/>
            <person name="Karaoz U."/>
            <person name="Brodie E.L."/>
            <person name="Williams K.H."/>
            <person name="Hubbard S.S."/>
            <person name="Banfield J.F."/>
        </authorList>
    </citation>
    <scope>NUCLEOTIDE SEQUENCE [LARGE SCALE GENOMIC DNA]</scope>
</reference>
<name>A0A1G2QFA2_9BACT</name>
<feature type="transmembrane region" description="Helical" evidence="1">
    <location>
        <begin position="92"/>
        <end position="114"/>
    </location>
</feature>
<gene>
    <name evidence="2" type="ORF">A2370_01945</name>
</gene>
<accession>A0A1G2QFA2</accession>
<comment type="caution">
    <text evidence="2">The sequence shown here is derived from an EMBL/GenBank/DDBJ whole genome shotgun (WGS) entry which is preliminary data.</text>
</comment>
<keyword evidence="1" id="KW-0812">Transmembrane</keyword>
<proteinExistence type="predicted"/>
<organism evidence="2 3">
    <name type="scientific">Candidatus Vogelbacteria bacterium RIFOXYB1_FULL_42_16</name>
    <dbReference type="NCBI Taxonomy" id="1802436"/>
    <lineage>
        <taxon>Bacteria</taxon>
        <taxon>Candidatus Vogeliibacteriota</taxon>
    </lineage>
</organism>
<evidence type="ECO:0000256" key="1">
    <source>
        <dbReference type="SAM" id="Phobius"/>
    </source>
</evidence>
<dbReference type="STRING" id="1802436.A2370_01945"/>